<evidence type="ECO:0000256" key="3">
    <source>
        <dbReference type="ARBA" id="ARBA00023254"/>
    </source>
</evidence>
<evidence type="ECO:0000256" key="6">
    <source>
        <dbReference type="SAM" id="MobiDB-lite"/>
    </source>
</evidence>
<dbReference type="CDD" id="cd12524">
    <property type="entry name" value="RRM1_MEI2_like"/>
    <property type="match status" value="1"/>
</dbReference>
<dbReference type="Pfam" id="PF04059">
    <property type="entry name" value="RRM_2"/>
    <property type="match status" value="1"/>
</dbReference>
<name>A0A6M2EVT3_9ROSI</name>
<dbReference type="AlphaFoldDB" id="A0A6M2EVT3"/>
<dbReference type="PANTHER" id="PTHR23189">
    <property type="entry name" value="RNA RECOGNITION MOTIF-CONTAINING"/>
    <property type="match status" value="1"/>
</dbReference>
<feature type="compositionally biased region" description="Low complexity" evidence="6">
    <location>
        <begin position="965"/>
        <end position="984"/>
    </location>
</feature>
<dbReference type="CDD" id="cd12531">
    <property type="entry name" value="RRM3_MEI2_like"/>
    <property type="match status" value="1"/>
</dbReference>
<dbReference type="Gene3D" id="3.30.70.330">
    <property type="match status" value="2"/>
</dbReference>
<dbReference type="GO" id="GO:0051321">
    <property type="term" value="P:meiotic cell cycle"/>
    <property type="evidence" value="ECO:0007669"/>
    <property type="project" value="UniProtKB-KW"/>
</dbReference>
<dbReference type="InterPro" id="IPR007201">
    <property type="entry name" value="Mei2-like_Rrm_C"/>
</dbReference>
<dbReference type="SUPFAM" id="SSF54928">
    <property type="entry name" value="RNA-binding domain, RBD"/>
    <property type="match status" value="2"/>
</dbReference>
<evidence type="ECO:0000256" key="1">
    <source>
        <dbReference type="ARBA" id="ARBA00022737"/>
    </source>
</evidence>
<dbReference type="InterPro" id="IPR035979">
    <property type="entry name" value="RBD_domain_sf"/>
</dbReference>
<dbReference type="EMBL" id="GILB01009147">
    <property type="protein sequence ID" value="NUU89480.1"/>
    <property type="molecule type" value="Transcribed_RNA"/>
</dbReference>
<dbReference type="InterPro" id="IPR034453">
    <property type="entry name" value="MEI2-like_RRM1"/>
</dbReference>
<protein>
    <recommendedName>
        <fullName evidence="7">RRM domain-containing protein</fullName>
    </recommendedName>
</protein>
<comment type="function">
    <text evidence="4">Probable RNA-binding protein that plays a role in meiosis and vegetative growth.</text>
</comment>
<keyword evidence="2 5" id="KW-0694">RNA-binding</keyword>
<dbReference type="FunFam" id="3.30.70.330:FF:000063">
    <property type="entry name" value="MEI2-like protein 5 isoform 2"/>
    <property type="match status" value="1"/>
</dbReference>
<accession>A0A6M2EVT3</accession>
<feature type="domain" description="RRM" evidence="7">
    <location>
        <begin position="363"/>
        <end position="436"/>
    </location>
</feature>
<dbReference type="InterPro" id="IPR034454">
    <property type="entry name" value="MEI2-like_RRM3"/>
</dbReference>
<evidence type="ECO:0000259" key="7">
    <source>
        <dbReference type="PROSITE" id="PS50102"/>
    </source>
</evidence>
<reference evidence="8" key="1">
    <citation type="submission" date="2020-03" db="EMBL/GenBank/DDBJ databases">
        <authorList>
            <person name="Zhang R."/>
        </authorList>
    </citation>
    <scope>NUCLEOTIDE SEQUENCE</scope>
</reference>
<dbReference type="CDD" id="cd12529">
    <property type="entry name" value="RRM2_MEI2_like"/>
    <property type="match status" value="1"/>
</dbReference>
<evidence type="ECO:0000256" key="5">
    <source>
        <dbReference type="PROSITE-ProRule" id="PRU00176"/>
    </source>
</evidence>
<dbReference type="GO" id="GO:0045836">
    <property type="term" value="P:positive regulation of meiotic nuclear division"/>
    <property type="evidence" value="ECO:0007669"/>
    <property type="project" value="UniProtKB-ARBA"/>
</dbReference>
<feature type="domain" description="RRM" evidence="7">
    <location>
        <begin position="278"/>
        <end position="351"/>
    </location>
</feature>
<proteinExistence type="predicted"/>
<organism evidence="8">
    <name type="scientific">Populus davidiana</name>
    <dbReference type="NCBI Taxonomy" id="266767"/>
    <lineage>
        <taxon>Eukaryota</taxon>
        <taxon>Viridiplantae</taxon>
        <taxon>Streptophyta</taxon>
        <taxon>Embryophyta</taxon>
        <taxon>Tracheophyta</taxon>
        <taxon>Spermatophyta</taxon>
        <taxon>Magnoliopsida</taxon>
        <taxon>eudicotyledons</taxon>
        <taxon>Gunneridae</taxon>
        <taxon>Pentapetalae</taxon>
        <taxon>rosids</taxon>
        <taxon>fabids</taxon>
        <taxon>Malpighiales</taxon>
        <taxon>Salicaceae</taxon>
        <taxon>Saliceae</taxon>
        <taxon>Populus</taxon>
    </lineage>
</organism>
<dbReference type="SMART" id="SM00360">
    <property type="entry name" value="RRM"/>
    <property type="match status" value="3"/>
</dbReference>
<feature type="region of interest" description="Disordered" evidence="6">
    <location>
        <begin position="921"/>
        <end position="984"/>
    </location>
</feature>
<evidence type="ECO:0000256" key="4">
    <source>
        <dbReference type="ARBA" id="ARBA00058438"/>
    </source>
</evidence>
<dbReference type="FunFam" id="3.30.70.330:FF:000101">
    <property type="entry name" value="Protein MEI2-like 1"/>
    <property type="match status" value="1"/>
</dbReference>
<evidence type="ECO:0000313" key="8">
    <source>
        <dbReference type="EMBL" id="NUU89480.1"/>
    </source>
</evidence>
<evidence type="ECO:0000256" key="2">
    <source>
        <dbReference type="ARBA" id="ARBA00022884"/>
    </source>
</evidence>
<dbReference type="PROSITE" id="PS50102">
    <property type="entry name" value="RRM"/>
    <property type="match status" value="2"/>
</dbReference>
<dbReference type="InterPro" id="IPR012677">
    <property type="entry name" value="Nucleotide-bd_a/b_plait_sf"/>
</dbReference>
<dbReference type="GO" id="GO:0045927">
    <property type="term" value="P:positive regulation of growth"/>
    <property type="evidence" value="ECO:0007669"/>
    <property type="project" value="UniProtKB-ARBA"/>
</dbReference>
<dbReference type="GO" id="GO:0003723">
    <property type="term" value="F:RNA binding"/>
    <property type="evidence" value="ECO:0007669"/>
    <property type="project" value="UniProtKB-UniRule"/>
</dbReference>
<sequence>MPSEIMDLQGLSSSSFFSEDASFPSERQVGFWKSDTMPDQRGQYIRDTLGKSYVLSPSEKLVAVESVKSLERPQPSLMHDQKMNHSLDKHAVGAERALSRSFTLLRPVDNDTGTGTSLNVQPASYFAEIGKVNAMATKQENSLFSSSLSELFSRKLRLSSTNSLYGHSVDTIASHFEEEEPFQSLEEIEAQTIGNLLPNDDDLFSGVTDRVENINHPSGGDDMEDLDFFSSVGGMDLGDDGSVAQIDSEFHGGAPNGQLGACNLSVAGEHPYGEHPSRTLFVRNINSNVEESELRAVFEQYGDIRTLYTACKHRGFVMISYYDIRAAENAMKALQNRPLRRRKLDIHYSIPKDNPSEKDFNQGTLAVFNLDSSVSNDDLRQIFGVYGEIKEIRETPHKNHHKFIEFYDVRAAEAALHALNKSDIAGKRIKLEASCPGGLRRLLHQIPPELEQDEFGPFVQQSSPPNNSTTGFSGTIISTGMDNGPILGAPSATQALFLESALHHGISSSVPNSMSSLSRVESAGNQTGFAELSHSPGHLKFDIQSTLNFHPHSLPEYDGLNSGVHCNSPGAMAANINPRPLERIDTRHLARISPNGNPIEFSEGVFGSARNGSCSRPGHHYTWGNSYNHQPPGMIWPNSPSFVNGISVAHPGPRLHGPPRAPLPMLNPVLPINNQHVGSVPAVNPSLWDRQHAYAGESPDASGFHPCSLGSMRISNNSLHSMEFLSPKMFPHVGGNCLELPMPPQNVGFQSQQQRSMVFPGRGQMIPMINTFDAPGERARSRRNEGSISQADKKQYELDIDRILQGEDNRTTLMIKNIPNKYTSKMLLAAIDERHKGTYNFLYLPIDFKNKCNVGYAFINMIDPRQIIPFYQAFNGKKWEKFNSEKVASLAYARIQGKAALIAHFQNSSLMNEDKRCRPILFNTDGPNAGDQVPFPMGVNVRTRPGKPRTITHEENQQGSPSNLAGGEDSSNGDASSGSGKESD</sequence>
<keyword evidence="1" id="KW-0677">Repeat</keyword>
<dbReference type="InterPro" id="IPR000504">
    <property type="entry name" value="RRM_dom"/>
</dbReference>
<keyword evidence="3" id="KW-0469">Meiosis</keyword>
<dbReference type="Pfam" id="PF00076">
    <property type="entry name" value="RRM_1"/>
    <property type="match status" value="2"/>
</dbReference>